<dbReference type="Proteomes" id="UP001218218">
    <property type="component" value="Unassembled WGS sequence"/>
</dbReference>
<protein>
    <recommendedName>
        <fullName evidence="5">ZZ-type domain-containing protein</fullName>
    </recommendedName>
</protein>
<evidence type="ECO:0000256" key="1">
    <source>
        <dbReference type="ARBA" id="ARBA00022723"/>
    </source>
</evidence>
<evidence type="ECO:0000313" key="6">
    <source>
        <dbReference type="EMBL" id="KAJ7301815.1"/>
    </source>
</evidence>
<dbReference type="InterPro" id="IPR000433">
    <property type="entry name" value="Znf_ZZ"/>
</dbReference>
<dbReference type="InterPro" id="IPR043145">
    <property type="entry name" value="Znf_ZZ_sf"/>
</dbReference>
<keyword evidence="1" id="KW-0479">Metal-binding</keyword>
<dbReference type="EMBL" id="JARIHO010000126">
    <property type="protein sequence ID" value="KAJ7301815.1"/>
    <property type="molecule type" value="Genomic_DNA"/>
</dbReference>
<keyword evidence="2" id="KW-0863">Zinc-finger</keyword>
<organism evidence="6 7">
    <name type="scientific">Mycena albidolilacea</name>
    <dbReference type="NCBI Taxonomy" id="1033008"/>
    <lineage>
        <taxon>Eukaryota</taxon>
        <taxon>Fungi</taxon>
        <taxon>Dikarya</taxon>
        <taxon>Basidiomycota</taxon>
        <taxon>Agaricomycotina</taxon>
        <taxon>Agaricomycetes</taxon>
        <taxon>Agaricomycetidae</taxon>
        <taxon>Agaricales</taxon>
        <taxon>Marasmiineae</taxon>
        <taxon>Mycenaceae</taxon>
        <taxon>Mycena</taxon>
    </lineage>
</organism>
<dbReference type="SUPFAM" id="SSF57850">
    <property type="entry name" value="RING/U-box"/>
    <property type="match status" value="1"/>
</dbReference>
<feature type="compositionally biased region" description="Basic and acidic residues" evidence="4">
    <location>
        <begin position="1119"/>
        <end position="1130"/>
    </location>
</feature>
<gene>
    <name evidence="6" type="ORF">DFH08DRAFT_759953</name>
</gene>
<keyword evidence="3" id="KW-0862">Zinc</keyword>
<comment type="caution">
    <text evidence="6">The sequence shown here is derived from an EMBL/GenBank/DDBJ whole genome shotgun (WGS) entry which is preliminary data.</text>
</comment>
<evidence type="ECO:0000256" key="2">
    <source>
        <dbReference type="ARBA" id="ARBA00022771"/>
    </source>
</evidence>
<dbReference type="AlphaFoldDB" id="A0AAD6YYK1"/>
<dbReference type="SMART" id="SM00291">
    <property type="entry name" value="ZnF_ZZ"/>
    <property type="match status" value="1"/>
</dbReference>
<feature type="domain" description="ZZ-type" evidence="5">
    <location>
        <begin position="1018"/>
        <end position="1068"/>
    </location>
</feature>
<sequence>MADAHFPPHPEIKGTDDHDASFNHLQRTVSGIGNAEARGAEKALDKFSDQAMELKDKIGSFQNSTLYQEAIAVKDAIPDHLVSRSVATVSKFAENSAFIMKGLDAVKQLHPFVGIVVLAFQAAIQLELTRRENDKKVIALKMEMMGMMEILLALRNIKDAQTVDYDGTTLEGRMQRIVKDAEQDIRDCSATCERYIKKKFVVKLFDGSRWEGRLAAFSDTFSKRKDEFSFALSIHTAQGVDNVQQTLFGLEASVKTGSDSAAMLVLFRQLDSPKERELHKWIANKGGPEAVTENEKLFKELQSKMNDINVAMPSKGKRSEPTETLMLSVRKEMREDIDMSLARDRQQFDRKFDAIQDNLEEMKSIVHRSTDRVIEAFTSGPHDRILDNDLYSVWKDMGWRGSAVKARHFIIATQDYFLQKYNKEDQKLDDAVREAAEGMSRPGSPALSIVTAATEESSPRTTFTDALGARVAQHELQDRWAINYITLARARPILEAFDDDVSGWISVLEVNAFTSSRPVNYSVVKWLAFWAQGFRTLCVHYAKAIENLRGRMVAISADVLPCNRARVDKYMCNISLDIVDFIIRATLAGWNDDDDEDEALMPHFTDYIVSEEARLTKGLERFAWEIDASNTLQLIAGTGRIERDILPLTFLLLKRHTQVVQLACKQRLDDRELWDAERSVDILANAVCLRIHTLQSHFRTQNLDPASEFEIAYNGMFKTVYAYLNKRDGNLRDWEYPEWYYDDDDSEPDEKILKYETAEDGVPDFMYRDVSQDDEVPTDPFNGLWTGTYSYLGAITIEDGLVSAHLHFLDDEGQNGFVGFGRDSIGSFKMSGTITQSETTSMRHIRFKKEYEPIKGREDTVWAYHGTVSVEDSTRMTAMRGEWGEWVDDPSKFEAFGTFQMDRTPAIVARHRPSVAEFETNAARARWKLALNVVEEQVQRKLLNSKYVRQRRDDREKFLEACFHVTSALDPMRYRRTWTSSDEKNYVETLNQLRRRLRPEDNQFYTWLANHRLEQECFHLDVICGSCGKQIVGARYKCLDCATLTNPGAGVDLCENCKDNVAHLGDTKHSPTLHVLLKTLRVIYPRRLAVILRWGFEGRQKAAEVFAKAENSRNLQSQETRKGEGEREGNEESPDEDESLVNPLCFYCQERVSRPCWSCVECGDDIFICDNCEEKQLEMSKKPFESESNSPVQDPYHSWYHVLVRVKEIVPEPPRIELDVQLKLLGRKLAAHESATQQKLDGLADTFKKLGEKVERLDGGLSNLEGLLTKLLERMGR</sequence>
<feature type="region of interest" description="Disordered" evidence="4">
    <location>
        <begin position="1110"/>
        <end position="1138"/>
    </location>
</feature>
<dbReference type="GO" id="GO:0008270">
    <property type="term" value="F:zinc ion binding"/>
    <property type="evidence" value="ECO:0007669"/>
    <property type="project" value="UniProtKB-KW"/>
</dbReference>
<evidence type="ECO:0000313" key="7">
    <source>
        <dbReference type="Proteomes" id="UP001218218"/>
    </source>
</evidence>
<reference evidence="6" key="1">
    <citation type="submission" date="2023-03" db="EMBL/GenBank/DDBJ databases">
        <title>Massive genome expansion in bonnet fungi (Mycena s.s.) driven by repeated elements and novel gene families across ecological guilds.</title>
        <authorList>
            <consortium name="Lawrence Berkeley National Laboratory"/>
            <person name="Harder C.B."/>
            <person name="Miyauchi S."/>
            <person name="Viragh M."/>
            <person name="Kuo A."/>
            <person name="Thoen E."/>
            <person name="Andreopoulos B."/>
            <person name="Lu D."/>
            <person name="Skrede I."/>
            <person name="Drula E."/>
            <person name="Henrissat B."/>
            <person name="Morin E."/>
            <person name="Kohler A."/>
            <person name="Barry K."/>
            <person name="LaButti K."/>
            <person name="Morin E."/>
            <person name="Salamov A."/>
            <person name="Lipzen A."/>
            <person name="Mereny Z."/>
            <person name="Hegedus B."/>
            <person name="Baldrian P."/>
            <person name="Stursova M."/>
            <person name="Weitz H."/>
            <person name="Taylor A."/>
            <person name="Grigoriev I.V."/>
            <person name="Nagy L.G."/>
            <person name="Martin F."/>
            <person name="Kauserud H."/>
        </authorList>
    </citation>
    <scope>NUCLEOTIDE SEQUENCE</scope>
    <source>
        <strain evidence="6">CBHHK002</strain>
    </source>
</reference>
<evidence type="ECO:0000256" key="3">
    <source>
        <dbReference type="ARBA" id="ARBA00022833"/>
    </source>
</evidence>
<keyword evidence="7" id="KW-1185">Reference proteome</keyword>
<evidence type="ECO:0000259" key="5">
    <source>
        <dbReference type="SMART" id="SM00291"/>
    </source>
</evidence>
<proteinExistence type="predicted"/>
<accession>A0AAD6YYK1</accession>
<dbReference type="Gene3D" id="3.30.60.90">
    <property type="match status" value="1"/>
</dbReference>
<name>A0AAD6YYK1_9AGAR</name>
<evidence type="ECO:0000256" key="4">
    <source>
        <dbReference type="SAM" id="MobiDB-lite"/>
    </source>
</evidence>